<sequence length="81" mass="9749">MDIKITELRKYLSEKSHNELKNEIIDLFKKSSDVKEYYFLKVKPNAEKDLMEKYKKIIENEFFPARGNKFPDYKVLKKSGK</sequence>
<organism evidence="1 2">
    <name type="scientific">Serpentinicella alkaliphila</name>
    <dbReference type="NCBI Taxonomy" id="1734049"/>
    <lineage>
        <taxon>Bacteria</taxon>
        <taxon>Bacillati</taxon>
        <taxon>Bacillota</taxon>
        <taxon>Clostridia</taxon>
        <taxon>Peptostreptococcales</taxon>
        <taxon>Natronincolaceae</taxon>
        <taxon>Serpentinicella</taxon>
    </lineage>
</organism>
<keyword evidence="2" id="KW-1185">Reference proteome</keyword>
<comment type="caution">
    <text evidence="1">The sequence shown here is derived from an EMBL/GenBank/DDBJ whole genome shotgun (WGS) entry which is preliminary data.</text>
</comment>
<protein>
    <submittedName>
        <fullName evidence="1">Uncharacterized protein</fullName>
    </submittedName>
</protein>
<dbReference type="RefSeq" id="WP_207667949.1">
    <property type="nucleotide sequence ID" value="NZ_CP058648.1"/>
</dbReference>
<evidence type="ECO:0000313" key="1">
    <source>
        <dbReference type="EMBL" id="TCP94688.1"/>
    </source>
</evidence>
<proteinExistence type="predicted"/>
<dbReference type="AlphaFoldDB" id="A0A4R2TC71"/>
<name>A0A4R2TC71_9FIRM</name>
<dbReference type="Proteomes" id="UP000295504">
    <property type="component" value="Unassembled WGS sequence"/>
</dbReference>
<accession>A0A4R2TC71</accession>
<dbReference type="InterPro" id="IPR046153">
    <property type="entry name" value="DUF6155"/>
</dbReference>
<dbReference type="EMBL" id="SLYC01000073">
    <property type="protein sequence ID" value="TCP94688.1"/>
    <property type="molecule type" value="Genomic_DNA"/>
</dbReference>
<evidence type="ECO:0000313" key="2">
    <source>
        <dbReference type="Proteomes" id="UP000295504"/>
    </source>
</evidence>
<reference evidence="1 2" key="1">
    <citation type="submission" date="2019-03" db="EMBL/GenBank/DDBJ databases">
        <title>Genomic Encyclopedia of Type Strains, Phase IV (KMG-IV): sequencing the most valuable type-strain genomes for metagenomic binning, comparative biology and taxonomic classification.</title>
        <authorList>
            <person name="Goeker M."/>
        </authorList>
    </citation>
    <scope>NUCLEOTIDE SEQUENCE [LARGE SCALE GENOMIC DNA]</scope>
    <source>
        <strain evidence="1 2">DSM 100013</strain>
    </source>
</reference>
<gene>
    <name evidence="1" type="ORF">EDD79_10732</name>
</gene>
<dbReference type="Pfam" id="PF19652">
    <property type="entry name" value="DUF6155"/>
    <property type="match status" value="1"/>
</dbReference>